<sequence>MGNCSATFGRGIYLATMFEKAKQHSTPARVGGRSVGFAFLVEAAIGDALVVPKYGLVGTLPAGFNTVLVKGRRFPNPTEDEVVCKDGQDVRVGIGPPTTDPANPLYHDEVVVYDERLVQLRYVVAFDM</sequence>
<evidence type="ECO:0000256" key="4">
    <source>
        <dbReference type="ARBA" id="ARBA00033987"/>
    </source>
</evidence>
<dbReference type="GeneID" id="20085957"/>
<evidence type="ECO:0000256" key="1">
    <source>
        <dbReference type="ARBA" id="ARBA00022676"/>
    </source>
</evidence>
<organism evidence="7">
    <name type="scientific">Aphanomyces invadans</name>
    <dbReference type="NCBI Taxonomy" id="157072"/>
    <lineage>
        <taxon>Eukaryota</taxon>
        <taxon>Sar</taxon>
        <taxon>Stramenopiles</taxon>
        <taxon>Oomycota</taxon>
        <taxon>Saprolegniomycetes</taxon>
        <taxon>Saprolegniales</taxon>
        <taxon>Verrucalvaceae</taxon>
        <taxon>Aphanomyces</taxon>
    </lineage>
</organism>
<evidence type="ECO:0000256" key="5">
    <source>
        <dbReference type="RuleBase" id="RU362114"/>
    </source>
</evidence>
<dbReference type="GO" id="GO:0003950">
    <property type="term" value="F:NAD+ poly-ADP-ribosyltransferase activity"/>
    <property type="evidence" value="ECO:0007669"/>
    <property type="project" value="UniProtKB-UniRule"/>
</dbReference>
<evidence type="ECO:0000256" key="2">
    <source>
        <dbReference type="ARBA" id="ARBA00022679"/>
    </source>
</evidence>
<keyword evidence="1 5" id="KW-0328">Glycosyltransferase</keyword>
<accession>A0A024TVX1</accession>
<dbReference type="RefSeq" id="XP_008873053.1">
    <property type="nucleotide sequence ID" value="XM_008874831.1"/>
</dbReference>
<comment type="catalytic activity">
    <reaction evidence="4">
        <text>NAD(+) + (ADP-D-ribosyl)n-acceptor = nicotinamide + (ADP-D-ribosyl)n+1-acceptor + H(+).</text>
        <dbReference type="EC" id="2.4.2.30"/>
    </reaction>
</comment>
<dbReference type="STRING" id="157072.A0A024TVX1"/>
<reference evidence="7" key="1">
    <citation type="submission" date="2013-12" db="EMBL/GenBank/DDBJ databases">
        <title>The Genome Sequence of Aphanomyces invadans NJM9701.</title>
        <authorList>
            <consortium name="The Broad Institute Genomics Platform"/>
            <person name="Russ C."/>
            <person name="Tyler B."/>
            <person name="van West P."/>
            <person name="Dieguez-Uribeondo J."/>
            <person name="Young S.K."/>
            <person name="Zeng Q."/>
            <person name="Gargeya S."/>
            <person name="Fitzgerald M."/>
            <person name="Abouelleil A."/>
            <person name="Alvarado L."/>
            <person name="Chapman S.B."/>
            <person name="Gainer-Dewar J."/>
            <person name="Goldberg J."/>
            <person name="Griggs A."/>
            <person name="Gujja S."/>
            <person name="Hansen M."/>
            <person name="Howarth C."/>
            <person name="Imamovic A."/>
            <person name="Ireland A."/>
            <person name="Larimer J."/>
            <person name="McCowan C."/>
            <person name="Murphy C."/>
            <person name="Pearson M."/>
            <person name="Poon T.W."/>
            <person name="Priest M."/>
            <person name="Roberts A."/>
            <person name="Saif S."/>
            <person name="Shea T."/>
            <person name="Sykes S."/>
            <person name="Wortman J."/>
            <person name="Nusbaum C."/>
            <person name="Birren B."/>
        </authorList>
    </citation>
    <scope>NUCLEOTIDE SEQUENCE [LARGE SCALE GENOMIC DNA]</scope>
    <source>
        <strain evidence="7">NJM9701</strain>
    </source>
</reference>
<dbReference type="PANTHER" id="PTHR10459:SF60">
    <property type="entry name" value="POLY [ADP-RIBOSE] POLYMERASE 2"/>
    <property type="match status" value="1"/>
</dbReference>
<gene>
    <name evidence="7" type="ORF">H310_08907</name>
</gene>
<dbReference type="eggNOG" id="KOG1037">
    <property type="taxonomic scope" value="Eukaryota"/>
</dbReference>
<keyword evidence="2 5" id="KW-0808">Transferase</keyword>
<dbReference type="PANTHER" id="PTHR10459">
    <property type="entry name" value="DNA LIGASE"/>
    <property type="match status" value="1"/>
</dbReference>
<protein>
    <recommendedName>
        <fullName evidence="5">Poly [ADP-ribose] polymerase</fullName>
        <shortName evidence="5">PARP</shortName>
        <ecNumber evidence="5">2.4.2.-</ecNumber>
    </recommendedName>
</protein>
<keyword evidence="3 5" id="KW-0520">NAD</keyword>
<dbReference type="InterPro" id="IPR050800">
    <property type="entry name" value="ARTD/PARP"/>
</dbReference>
<dbReference type="PROSITE" id="PS51059">
    <property type="entry name" value="PARP_CATALYTIC"/>
    <property type="match status" value="1"/>
</dbReference>
<dbReference type="GO" id="GO:1990404">
    <property type="term" value="F:NAD+-protein mono-ADP-ribosyltransferase activity"/>
    <property type="evidence" value="ECO:0007669"/>
    <property type="project" value="TreeGrafter"/>
</dbReference>
<dbReference type="GO" id="GO:0070212">
    <property type="term" value="P:protein poly-ADP-ribosylation"/>
    <property type="evidence" value="ECO:0007669"/>
    <property type="project" value="TreeGrafter"/>
</dbReference>
<dbReference type="Gene3D" id="3.90.228.10">
    <property type="match status" value="1"/>
</dbReference>
<dbReference type="AlphaFoldDB" id="A0A024TVX1"/>
<dbReference type="EC" id="2.4.2.-" evidence="5"/>
<dbReference type="EMBL" id="KI913970">
    <property type="protein sequence ID" value="ETV98178.1"/>
    <property type="molecule type" value="Genomic_DNA"/>
</dbReference>
<dbReference type="GO" id="GO:0006302">
    <property type="term" value="P:double-strand break repair"/>
    <property type="evidence" value="ECO:0007669"/>
    <property type="project" value="TreeGrafter"/>
</dbReference>
<evidence type="ECO:0000256" key="3">
    <source>
        <dbReference type="ARBA" id="ARBA00023027"/>
    </source>
</evidence>
<dbReference type="GO" id="GO:0005730">
    <property type="term" value="C:nucleolus"/>
    <property type="evidence" value="ECO:0007669"/>
    <property type="project" value="TreeGrafter"/>
</dbReference>
<feature type="domain" description="PARP catalytic" evidence="6">
    <location>
        <begin position="1"/>
        <end position="128"/>
    </location>
</feature>
<dbReference type="Pfam" id="PF00644">
    <property type="entry name" value="PARP"/>
    <property type="match status" value="1"/>
</dbReference>
<evidence type="ECO:0000313" key="7">
    <source>
        <dbReference type="EMBL" id="ETV98178.1"/>
    </source>
</evidence>
<proteinExistence type="predicted"/>
<dbReference type="SUPFAM" id="SSF56399">
    <property type="entry name" value="ADP-ribosylation"/>
    <property type="match status" value="1"/>
</dbReference>
<name>A0A024TVX1_9STRA</name>
<evidence type="ECO:0000259" key="6">
    <source>
        <dbReference type="PROSITE" id="PS51059"/>
    </source>
</evidence>
<dbReference type="InterPro" id="IPR012317">
    <property type="entry name" value="Poly(ADP-ribose)pol_cat_dom"/>
</dbReference>
<dbReference type="VEuPathDB" id="FungiDB:H310_08907"/>